<accession>A0A916SEU2</accession>
<feature type="signal peptide" evidence="1">
    <location>
        <begin position="1"/>
        <end position="21"/>
    </location>
</feature>
<evidence type="ECO:0000256" key="1">
    <source>
        <dbReference type="SAM" id="SignalP"/>
    </source>
</evidence>
<dbReference type="RefSeq" id="WP_188707828.1">
    <property type="nucleotide sequence ID" value="NZ_BMIG01000004.1"/>
</dbReference>
<reference evidence="2" key="2">
    <citation type="submission" date="2020-09" db="EMBL/GenBank/DDBJ databases">
        <authorList>
            <person name="Sun Q."/>
            <person name="Zhou Y."/>
        </authorList>
    </citation>
    <scope>NUCLEOTIDE SEQUENCE</scope>
    <source>
        <strain evidence="2">CGMCC 1.15322</strain>
    </source>
</reference>
<evidence type="ECO:0000313" key="2">
    <source>
        <dbReference type="EMBL" id="GGA95698.1"/>
    </source>
</evidence>
<keyword evidence="3" id="KW-1185">Reference proteome</keyword>
<keyword evidence="1" id="KW-0732">Signal</keyword>
<reference evidence="2" key="1">
    <citation type="journal article" date="2014" name="Int. J. Syst. Evol. Microbiol.">
        <title>Complete genome sequence of Corynebacterium casei LMG S-19264T (=DSM 44701T), isolated from a smear-ripened cheese.</title>
        <authorList>
            <consortium name="US DOE Joint Genome Institute (JGI-PGF)"/>
            <person name="Walter F."/>
            <person name="Albersmeier A."/>
            <person name="Kalinowski J."/>
            <person name="Ruckert C."/>
        </authorList>
    </citation>
    <scope>NUCLEOTIDE SEQUENCE</scope>
    <source>
        <strain evidence="2">CGMCC 1.15322</strain>
    </source>
</reference>
<dbReference type="InterPro" id="IPR011990">
    <property type="entry name" value="TPR-like_helical_dom_sf"/>
</dbReference>
<name>A0A916SEU2_9BURK</name>
<comment type="caution">
    <text evidence="2">The sequence shown here is derived from an EMBL/GenBank/DDBJ whole genome shotgun (WGS) entry which is preliminary data.</text>
</comment>
<sequence length="158" mass="17418">MNHFSHLLVITCLSASAAAFAAGDTSYSADPRPSADPVLSSTQAAFGRKDWTGAQVELQNALRSSPQNADYHNLYAYSIRKGANPNMDLVFKHYGEALRINPKHRGAHEYVGEAYLMVNDVPKAKQHLAALDKLCFMPCEEHTDLKKAIAAYEAKRKP</sequence>
<organism evidence="2 3">
    <name type="scientific">Polaromonas eurypsychrophila</name>
    <dbReference type="NCBI Taxonomy" id="1614635"/>
    <lineage>
        <taxon>Bacteria</taxon>
        <taxon>Pseudomonadati</taxon>
        <taxon>Pseudomonadota</taxon>
        <taxon>Betaproteobacteria</taxon>
        <taxon>Burkholderiales</taxon>
        <taxon>Comamonadaceae</taxon>
        <taxon>Polaromonas</taxon>
    </lineage>
</organism>
<feature type="chain" id="PRO_5036995613" description="Tetratricopeptide repeat protein" evidence="1">
    <location>
        <begin position="22"/>
        <end position="158"/>
    </location>
</feature>
<dbReference type="SUPFAM" id="SSF48452">
    <property type="entry name" value="TPR-like"/>
    <property type="match status" value="1"/>
</dbReference>
<protein>
    <recommendedName>
        <fullName evidence="4">Tetratricopeptide repeat protein</fullName>
    </recommendedName>
</protein>
<gene>
    <name evidence="2" type="ORF">GCM10011496_16070</name>
</gene>
<dbReference type="EMBL" id="BMIG01000004">
    <property type="protein sequence ID" value="GGA95698.1"/>
    <property type="molecule type" value="Genomic_DNA"/>
</dbReference>
<dbReference type="Proteomes" id="UP000620596">
    <property type="component" value="Unassembled WGS sequence"/>
</dbReference>
<proteinExistence type="predicted"/>
<evidence type="ECO:0008006" key="4">
    <source>
        <dbReference type="Google" id="ProtNLM"/>
    </source>
</evidence>
<dbReference type="Gene3D" id="1.25.40.10">
    <property type="entry name" value="Tetratricopeptide repeat domain"/>
    <property type="match status" value="1"/>
</dbReference>
<evidence type="ECO:0000313" key="3">
    <source>
        <dbReference type="Proteomes" id="UP000620596"/>
    </source>
</evidence>
<dbReference type="AlphaFoldDB" id="A0A916SEU2"/>